<dbReference type="Pfam" id="PF22752">
    <property type="entry name" value="DUF488-N3i"/>
    <property type="match status" value="1"/>
</dbReference>
<dbReference type="PANTHER" id="PTHR36849:SF1">
    <property type="entry name" value="CYTOPLASMIC PROTEIN"/>
    <property type="match status" value="1"/>
</dbReference>
<gene>
    <name evidence="1" type="ORF">E0489_08930</name>
</gene>
<dbReference type="EMBL" id="SKBL01000014">
    <property type="protein sequence ID" value="TFU15680.1"/>
    <property type="molecule type" value="Genomic_DNA"/>
</dbReference>
<accession>A0ABY2K5F8</accession>
<dbReference type="PANTHER" id="PTHR36849">
    <property type="entry name" value="CYTOPLASMIC PROTEIN-RELATED"/>
    <property type="match status" value="1"/>
</dbReference>
<keyword evidence="2" id="KW-1185">Reference proteome</keyword>
<name>A0ABY2K5F8_9DEIN</name>
<organism evidence="1 2">
    <name type="scientific">Thermus tengchongensis</name>
    <dbReference type="NCBI Taxonomy" id="1214928"/>
    <lineage>
        <taxon>Bacteria</taxon>
        <taxon>Thermotogati</taxon>
        <taxon>Deinococcota</taxon>
        <taxon>Deinococci</taxon>
        <taxon>Thermales</taxon>
        <taxon>Thermaceae</taxon>
        <taxon>Thermus</taxon>
    </lineage>
</organism>
<reference evidence="1 2" key="1">
    <citation type="submission" date="2019-03" db="EMBL/GenBank/DDBJ databases">
        <title>Thermus tengchongensis species for the arsenic transformation mechanism.</title>
        <authorList>
            <person name="Yuan G.C."/>
        </authorList>
    </citation>
    <scope>NUCLEOTIDE SEQUENCE [LARGE SCALE GENOMIC DNA]</scope>
    <source>
        <strain evidence="1 2">15Y</strain>
    </source>
</reference>
<sequence length="96" mass="11404">MDRLWPRGLSKEKAQVDWWAKELAPSDELRRFFAHDPEKYPEFLRCYRKELEGNPALERLRALIQEKTVALLFAAREEPYHNARALPEILGQEQEP</sequence>
<dbReference type="RefSeq" id="WP_135343624.1">
    <property type="nucleotide sequence ID" value="NZ_ML214249.1"/>
</dbReference>
<dbReference type="InterPro" id="IPR052552">
    <property type="entry name" value="YeaO-like"/>
</dbReference>
<evidence type="ECO:0000313" key="2">
    <source>
        <dbReference type="Proteomes" id="UP000297244"/>
    </source>
</evidence>
<protein>
    <submittedName>
        <fullName evidence="1">DUF488 family protein</fullName>
    </submittedName>
</protein>
<comment type="caution">
    <text evidence="1">The sequence shown here is derived from an EMBL/GenBank/DDBJ whole genome shotgun (WGS) entry which is preliminary data.</text>
</comment>
<evidence type="ECO:0000313" key="1">
    <source>
        <dbReference type="EMBL" id="TFU15680.1"/>
    </source>
</evidence>
<proteinExistence type="predicted"/>
<dbReference type="Proteomes" id="UP000297244">
    <property type="component" value="Unassembled WGS sequence"/>
</dbReference>